<feature type="transmembrane region" description="Helical" evidence="21">
    <location>
        <begin position="89"/>
        <end position="111"/>
    </location>
</feature>
<feature type="transmembrane region" description="Helical" evidence="21">
    <location>
        <begin position="47"/>
        <end position="69"/>
    </location>
</feature>
<evidence type="ECO:0000256" key="17">
    <source>
        <dbReference type="ARBA" id="ARBA00061196"/>
    </source>
</evidence>
<evidence type="ECO:0000313" key="24">
    <source>
        <dbReference type="Proteomes" id="UP000483004"/>
    </source>
</evidence>
<evidence type="ECO:0000256" key="3">
    <source>
        <dbReference type="ARBA" id="ARBA00004651"/>
    </source>
</evidence>
<evidence type="ECO:0000313" key="23">
    <source>
        <dbReference type="EMBL" id="KAB2388435.1"/>
    </source>
</evidence>
<evidence type="ECO:0000256" key="16">
    <source>
        <dbReference type="ARBA" id="ARBA00061095"/>
    </source>
</evidence>
<dbReference type="GO" id="GO:0005886">
    <property type="term" value="C:plasma membrane"/>
    <property type="evidence" value="ECO:0007669"/>
    <property type="project" value="UniProtKB-SubCell"/>
</dbReference>
<dbReference type="GO" id="GO:0008940">
    <property type="term" value="F:nitrate reductase activity"/>
    <property type="evidence" value="ECO:0007669"/>
    <property type="project" value="InterPro"/>
</dbReference>
<dbReference type="GO" id="GO:0009055">
    <property type="term" value="F:electron transfer activity"/>
    <property type="evidence" value="ECO:0007669"/>
    <property type="project" value="TreeGrafter"/>
</dbReference>
<dbReference type="RefSeq" id="WP_151538432.1">
    <property type="nucleotide sequence ID" value="NZ_WBMR01000006.1"/>
</dbReference>
<keyword evidence="24" id="KW-1185">Reference proteome</keyword>
<comment type="similarity">
    <text evidence="17">In the C-terminal section; belongs to the nitrate reductase gamma subunit family.</text>
</comment>
<keyword evidence="12 20" id="KW-0408">Iron</keyword>
<evidence type="ECO:0000256" key="6">
    <source>
        <dbReference type="ARBA" id="ARBA00022617"/>
    </source>
</evidence>
<dbReference type="Gene3D" id="1.20.950.20">
    <property type="entry name" value="Transmembrane di-heme cytochromes, Chain C"/>
    <property type="match status" value="1"/>
</dbReference>
<dbReference type="GO" id="GO:0019645">
    <property type="term" value="P:anaerobic electron transport chain"/>
    <property type="evidence" value="ECO:0007669"/>
    <property type="project" value="TreeGrafter"/>
</dbReference>
<gene>
    <name evidence="23" type="primary">narI</name>
    <name evidence="23" type="ORF">F9B16_03935</name>
</gene>
<evidence type="ECO:0000256" key="5">
    <source>
        <dbReference type="ARBA" id="ARBA00022475"/>
    </source>
</evidence>
<evidence type="ECO:0000256" key="7">
    <source>
        <dbReference type="ARBA" id="ARBA00022692"/>
    </source>
</evidence>
<feature type="domain" description="NarG-like" evidence="22">
    <location>
        <begin position="7"/>
        <end position="225"/>
    </location>
</feature>
<evidence type="ECO:0000256" key="9">
    <source>
        <dbReference type="ARBA" id="ARBA00022982"/>
    </source>
</evidence>
<dbReference type="InterPro" id="IPR023234">
    <property type="entry name" value="NarG-like_domain"/>
</dbReference>
<evidence type="ECO:0000256" key="4">
    <source>
        <dbReference type="ARBA" id="ARBA00022448"/>
    </source>
</evidence>
<dbReference type="Pfam" id="PF02665">
    <property type="entry name" value="Nitrate_red_gam"/>
    <property type="match status" value="1"/>
</dbReference>
<keyword evidence="10 21" id="KW-1133">Transmembrane helix</keyword>
<feature type="binding site" description="axial binding residue" evidence="20">
    <location>
        <position position="56"/>
    </location>
    <ligand>
        <name>heme b</name>
        <dbReference type="ChEBI" id="CHEBI:60344"/>
        <label>1</label>
    </ligand>
    <ligandPart>
        <name>Fe</name>
        <dbReference type="ChEBI" id="CHEBI:18248"/>
    </ligandPart>
</feature>
<evidence type="ECO:0000256" key="1">
    <source>
        <dbReference type="ARBA" id="ARBA00001942"/>
    </source>
</evidence>
<evidence type="ECO:0000256" key="10">
    <source>
        <dbReference type="ARBA" id="ARBA00022989"/>
    </source>
</evidence>
<comment type="caution">
    <text evidence="23">The sequence shown here is derived from an EMBL/GenBank/DDBJ whole genome shotgun (WGS) entry which is preliminary data.</text>
</comment>
<dbReference type="GO" id="GO:0020037">
    <property type="term" value="F:heme binding"/>
    <property type="evidence" value="ECO:0007669"/>
    <property type="project" value="TreeGrafter"/>
</dbReference>
<comment type="subcellular location">
    <subcellularLocation>
        <location evidence="3">Cell membrane</location>
        <topology evidence="3">Multi-pass membrane protein</topology>
    </subcellularLocation>
</comment>
<dbReference type="FunFam" id="1.20.950.20:FF:000001">
    <property type="entry name" value="Respiratory nitrate reductase subunit gamma"/>
    <property type="match status" value="1"/>
</dbReference>
<dbReference type="InterPro" id="IPR036197">
    <property type="entry name" value="NarG-like_sf"/>
</dbReference>
<dbReference type="OrthoDB" id="9788113at2"/>
<protein>
    <recommendedName>
        <fullName evidence="19">Nitrate reductase-like protein NarX</fullName>
    </recommendedName>
</protein>
<feature type="binding site" description="axial binding residue" evidence="20">
    <location>
        <position position="188"/>
    </location>
    <ligand>
        <name>heme b</name>
        <dbReference type="ChEBI" id="CHEBI:60344"/>
        <label>1</label>
    </ligand>
    <ligandPart>
        <name>Fe</name>
        <dbReference type="ChEBI" id="CHEBI:18248"/>
    </ligandPart>
</feature>
<sequence>MSGFELWWWVILPYAAMVVFVVGHIWRWRYDQFGWTSRSTQLQERRLLKWGAPLFHYSAFAAIAGHVIGILVPRSFTEWLGVPERAYTLFSGIAGSVAAIGVLVGAGILVFRRMGVPRVRATTSAVDYLALVLLGVISLLGIYLTLGVQEFGSGYDYRTTVSVWFRSLFAGDPDHRAIGDAPVMYQVHATAAWMIFAVWPFSRLVHAWSYPLWYLWRPYVVYRDRRAGPPPEPGTGGRRWRKIGVPY</sequence>
<organism evidence="23 24">
    <name type="scientific">Actinomadura montaniterrae</name>
    <dbReference type="NCBI Taxonomy" id="1803903"/>
    <lineage>
        <taxon>Bacteria</taxon>
        <taxon>Bacillati</taxon>
        <taxon>Actinomycetota</taxon>
        <taxon>Actinomycetes</taxon>
        <taxon>Streptosporangiales</taxon>
        <taxon>Thermomonosporaceae</taxon>
        <taxon>Actinomadura</taxon>
    </lineage>
</organism>
<dbReference type="Proteomes" id="UP000483004">
    <property type="component" value="Unassembled WGS sequence"/>
</dbReference>
<evidence type="ECO:0000256" key="8">
    <source>
        <dbReference type="ARBA" id="ARBA00022723"/>
    </source>
</evidence>
<reference evidence="23 24" key="1">
    <citation type="submission" date="2019-09" db="EMBL/GenBank/DDBJ databases">
        <title>Actinomadura physcomitrii sp. nov., a novel actinomycete isolated from moss [Physcomitrium sphaericum (Ludw) Fuernr].</title>
        <authorList>
            <person name="Liu C."/>
            <person name="Zhuang X."/>
        </authorList>
    </citation>
    <scope>NUCLEOTIDE SEQUENCE [LARGE SCALE GENOMIC DNA]</scope>
    <source>
        <strain evidence="23 24">CYP1-1B</strain>
    </source>
</reference>
<dbReference type="PANTHER" id="PTHR30598">
    <property type="entry name" value="NITRATE REDUCTASE PRIVATE CHAPERONE, REDOX ENZYME MATURATION PROTEIN REMP FAMILY"/>
    <property type="match status" value="1"/>
</dbReference>
<feature type="binding site" description="axial binding residue" evidence="20">
    <location>
        <position position="206"/>
    </location>
    <ligand>
        <name>heme b</name>
        <dbReference type="ChEBI" id="CHEBI:60344"/>
        <label>1</label>
    </ligand>
    <ligandPart>
        <name>Fe</name>
        <dbReference type="ChEBI" id="CHEBI:18248"/>
    </ligandPart>
</feature>
<comment type="cofactor">
    <cofactor evidence="2">
        <name>heme b</name>
        <dbReference type="ChEBI" id="CHEBI:60344"/>
    </cofactor>
</comment>
<dbReference type="EMBL" id="WBMR01000006">
    <property type="protein sequence ID" value="KAB2388435.1"/>
    <property type="molecule type" value="Genomic_DNA"/>
</dbReference>
<keyword evidence="5" id="KW-1003">Cell membrane</keyword>
<comment type="similarity">
    <text evidence="16">In the central section; belongs to the NarJ/NarW family.</text>
</comment>
<dbReference type="AlphaFoldDB" id="A0A6L3W0U3"/>
<evidence type="ECO:0000256" key="11">
    <source>
        <dbReference type="ARBA" id="ARBA00023002"/>
    </source>
</evidence>
<feature type="binding site" description="axial binding residue" evidence="20">
    <location>
        <position position="66"/>
    </location>
    <ligand>
        <name>heme b</name>
        <dbReference type="ChEBI" id="CHEBI:60344"/>
        <label>2</label>
    </ligand>
    <ligandPart>
        <name>Fe</name>
        <dbReference type="ChEBI" id="CHEBI:18248"/>
    </ligandPart>
</feature>
<dbReference type="NCBIfam" id="TIGR00351">
    <property type="entry name" value="narI"/>
    <property type="match status" value="1"/>
</dbReference>
<keyword evidence="4" id="KW-0813">Transport</keyword>
<evidence type="ECO:0000256" key="13">
    <source>
        <dbReference type="ARBA" id="ARBA00023063"/>
    </source>
</evidence>
<dbReference type="InterPro" id="IPR051936">
    <property type="entry name" value="Heme-iron_electron_transfer"/>
</dbReference>
<dbReference type="GO" id="GO:0009325">
    <property type="term" value="C:nitrate reductase complex"/>
    <property type="evidence" value="ECO:0007669"/>
    <property type="project" value="InterPro"/>
</dbReference>
<feature type="transmembrane region" description="Helical" evidence="21">
    <location>
        <begin position="191"/>
        <end position="216"/>
    </location>
</feature>
<dbReference type="GO" id="GO:0042128">
    <property type="term" value="P:nitrate assimilation"/>
    <property type="evidence" value="ECO:0007669"/>
    <property type="project" value="UniProtKB-KW"/>
</dbReference>
<feature type="transmembrane region" description="Helical" evidence="21">
    <location>
        <begin position="123"/>
        <end position="146"/>
    </location>
</feature>
<evidence type="ECO:0000256" key="12">
    <source>
        <dbReference type="ARBA" id="ARBA00023004"/>
    </source>
</evidence>
<evidence type="ECO:0000256" key="21">
    <source>
        <dbReference type="SAM" id="Phobius"/>
    </source>
</evidence>
<evidence type="ECO:0000259" key="22">
    <source>
        <dbReference type="Pfam" id="PF02665"/>
    </source>
</evidence>
<evidence type="ECO:0000256" key="20">
    <source>
        <dbReference type="PIRSR" id="PIRSR603816-1"/>
    </source>
</evidence>
<name>A0A6L3W0U3_9ACTN</name>
<evidence type="ECO:0000256" key="2">
    <source>
        <dbReference type="ARBA" id="ARBA00001970"/>
    </source>
</evidence>
<dbReference type="GO" id="GO:0046872">
    <property type="term" value="F:metal ion binding"/>
    <property type="evidence" value="ECO:0007669"/>
    <property type="project" value="UniProtKB-KW"/>
</dbReference>
<evidence type="ECO:0000256" key="18">
    <source>
        <dbReference type="ARBA" id="ARBA00061480"/>
    </source>
</evidence>
<keyword evidence="14 21" id="KW-0472">Membrane</keyword>
<keyword evidence="13" id="KW-0534">Nitrate assimilation</keyword>
<dbReference type="PANTHER" id="PTHR30598:SF3">
    <property type="entry name" value="RESPIRATORY NITRATE REDUCTASE 1 GAMMA CHAIN"/>
    <property type="match status" value="1"/>
</dbReference>
<evidence type="ECO:0000256" key="19">
    <source>
        <dbReference type="ARBA" id="ARBA00071287"/>
    </source>
</evidence>
<keyword evidence="7 21" id="KW-0812">Transmembrane</keyword>
<evidence type="ECO:0000256" key="14">
    <source>
        <dbReference type="ARBA" id="ARBA00023136"/>
    </source>
</evidence>
<keyword evidence="9" id="KW-0249">Electron transport</keyword>
<proteinExistence type="inferred from homology"/>
<comment type="similarity">
    <text evidence="18">In the N-terminal section; belongs to the nitrate reductase alpha subunit family.</text>
</comment>
<dbReference type="InterPro" id="IPR003816">
    <property type="entry name" value="Nitrate_red_gam"/>
</dbReference>
<keyword evidence="11 23" id="KW-0560">Oxidoreductase</keyword>
<feature type="transmembrane region" description="Helical" evidence="21">
    <location>
        <begin position="6"/>
        <end position="26"/>
    </location>
</feature>
<keyword evidence="8" id="KW-0479">Metal-binding</keyword>
<comment type="function">
    <text evidence="15">Does not seem to have nitrate reductase activity.</text>
</comment>
<comment type="cofactor">
    <cofactor evidence="1">
        <name>Mo-bis(molybdopterin guanine dinucleotide)</name>
        <dbReference type="ChEBI" id="CHEBI:60539"/>
    </cofactor>
</comment>
<dbReference type="SUPFAM" id="SSF103501">
    <property type="entry name" value="Respiratory nitrate reductase 1 gamma chain"/>
    <property type="match status" value="1"/>
</dbReference>
<keyword evidence="6 20" id="KW-0349">Heme</keyword>
<accession>A0A6L3W0U3</accession>
<evidence type="ECO:0000256" key="15">
    <source>
        <dbReference type="ARBA" id="ARBA00056200"/>
    </source>
</evidence>